<evidence type="ECO:0000259" key="4">
    <source>
        <dbReference type="PROSITE" id="PS50888"/>
    </source>
</evidence>
<dbReference type="InterPro" id="IPR036638">
    <property type="entry name" value="HLH_DNA-bd_sf"/>
</dbReference>
<dbReference type="SMART" id="SM00520">
    <property type="entry name" value="BASIC"/>
    <property type="match status" value="1"/>
</dbReference>
<accession>A0ABD3X856</accession>
<feature type="domain" description="BHLH" evidence="4">
    <location>
        <begin position="214"/>
        <end position="265"/>
    </location>
</feature>
<protein>
    <recommendedName>
        <fullName evidence="4">BHLH domain-containing protein</fullName>
    </recommendedName>
</protein>
<evidence type="ECO:0000256" key="3">
    <source>
        <dbReference type="ARBA" id="ARBA00023242"/>
    </source>
</evidence>
<dbReference type="CDD" id="cd19699">
    <property type="entry name" value="bHLH_TS_dMYOD_like"/>
    <property type="match status" value="1"/>
</dbReference>
<evidence type="ECO:0000313" key="5">
    <source>
        <dbReference type="EMBL" id="KAL3882422.1"/>
    </source>
</evidence>
<dbReference type="Pfam" id="PF00010">
    <property type="entry name" value="HLH"/>
    <property type="match status" value="1"/>
</dbReference>
<sequence length="361" mass="40723">MAEKCVKKNSVTADYHSCRYDDSARAAVSLNGSSFGMIDMTDFRHITDISDTVSPAEKGFSHATTGQFETSFHDYYIYNQHNNPTTGFSNQSNWTARRIKFCSAPAQECDKITVVSSLTEENVNNKAKLKGTIKQQQKDNQSKINIEEDELKCSPNSCEFNKDEHLDKSDDNELSCDEGEDLIPHILAPGQHGPNRRCLMWACKACKRKSGTVDRRKAATLRERRRLRKVNEALEALKRRTCPNPNQKLPKVEILRIAIEYIESLEELVHGTRIPRTDVPYYDSGLTSIVSNSLTENNPIFDHGKRYHIIEPERSFQHTNGYSHMEGESSLDYLSLIVQSISPQSGSSVHDKMSSAAESPS</sequence>
<dbReference type="PANTHER" id="PTHR11534">
    <property type="entry name" value="MYOGENIC FACTOR"/>
    <property type="match status" value="1"/>
</dbReference>
<proteinExistence type="predicted"/>
<dbReference type="SMART" id="SM00353">
    <property type="entry name" value="HLH"/>
    <property type="match status" value="1"/>
</dbReference>
<dbReference type="GO" id="GO:0003677">
    <property type="term" value="F:DNA binding"/>
    <property type="evidence" value="ECO:0007669"/>
    <property type="project" value="UniProtKB-KW"/>
</dbReference>
<dbReference type="Proteomes" id="UP001634394">
    <property type="component" value="Unassembled WGS sequence"/>
</dbReference>
<dbReference type="Gene3D" id="4.10.280.10">
    <property type="entry name" value="Helix-loop-helix DNA-binding domain"/>
    <property type="match status" value="1"/>
</dbReference>
<organism evidence="5 6">
    <name type="scientific">Sinanodonta woodiana</name>
    <name type="common">Chinese pond mussel</name>
    <name type="synonym">Anodonta woodiana</name>
    <dbReference type="NCBI Taxonomy" id="1069815"/>
    <lineage>
        <taxon>Eukaryota</taxon>
        <taxon>Metazoa</taxon>
        <taxon>Spiralia</taxon>
        <taxon>Lophotrochozoa</taxon>
        <taxon>Mollusca</taxon>
        <taxon>Bivalvia</taxon>
        <taxon>Autobranchia</taxon>
        <taxon>Heteroconchia</taxon>
        <taxon>Palaeoheterodonta</taxon>
        <taxon>Unionida</taxon>
        <taxon>Unionoidea</taxon>
        <taxon>Unionidae</taxon>
        <taxon>Unioninae</taxon>
        <taxon>Sinanodonta</taxon>
    </lineage>
</organism>
<reference evidence="5 6" key="1">
    <citation type="submission" date="2024-11" db="EMBL/GenBank/DDBJ databases">
        <title>Chromosome-level genome assembly of the freshwater bivalve Anodonta woodiana.</title>
        <authorList>
            <person name="Chen X."/>
        </authorList>
    </citation>
    <scope>NUCLEOTIDE SEQUENCE [LARGE SCALE GENOMIC DNA]</scope>
    <source>
        <strain evidence="5">MN2024</strain>
        <tissue evidence="5">Gills</tissue>
    </source>
</reference>
<comment type="subcellular location">
    <subcellularLocation>
        <location evidence="1">Nucleus</location>
    </subcellularLocation>
</comment>
<dbReference type="AlphaFoldDB" id="A0ABD3X856"/>
<evidence type="ECO:0000256" key="2">
    <source>
        <dbReference type="ARBA" id="ARBA00023125"/>
    </source>
</evidence>
<dbReference type="Pfam" id="PF01586">
    <property type="entry name" value="Basic"/>
    <property type="match status" value="1"/>
</dbReference>
<keyword evidence="6" id="KW-1185">Reference proteome</keyword>
<dbReference type="SUPFAM" id="SSF47459">
    <property type="entry name" value="HLH, helix-loop-helix DNA-binding domain"/>
    <property type="match status" value="1"/>
</dbReference>
<dbReference type="InterPro" id="IPR039704">
    <property type="entry name" value="Myogenic_factor"/>
</dbReference>
<dbReference type="PROSITE" id="PS50888">
    <property type="entry name" value="BHLH"/>
    <property type="match status" value="1"/>
</dbReference>
<evidence type="ECO:0000313" key="6">
    <source>
        <dbReference type="Proteomes" id="UP001634394"/>
    </source>
</evidence>
<keyword evidence="3" id="KW-0539">Nucleus</keyword>
<dbReference type="FunFam" id="4.10.280.10:FF:000005">
    <property type="entry name" value="Myogenic factor"/>
    <property type="match status" value="1"/>
</dbReference>
<keyword evidence="2" id="KW-0238">DNA-binding</keyword>
<dbReference type="InterPro" id="IPR011598">
    <property type="entry name" value="bHLH_dom"/>
</dbReference>
<gene>
    <name evidence="5" type="ORF">ACJMK2_028765</name>
</gene>
<dbReference type="EMBL" id="JBJQND010000003">
    <property type="protein sequence ID" value="KAL3882422.1"/>
    <property type="molecule type" value="Genomic_DNA"/>
</dbReference>
<evidence type="ECO:0000256" key="1">
    <source>
        <dbReference type="ARBA" id="ARBA00004123"/>
    </source>
</evidence>
<comment type="caution">
    <text evidence="5">The sequence shown here is derived from an EMBL/GenBank/DDBJ whole genome shotgun (WGS) entry which is preliminary data.</text>
</comment>
<dbReference type="InterPro" id="IPR002546">
    <property type="entry name" value="MyoD_N"/>
</dbReference>
<dbReference type="GO" id="GO:0005634">
    <property type="term" value="C:nucleus"/>
    <property type="evidence" value="ECO:0007669"/>
    <property type="project" value="UniProtKB-SubCell"/>
</dbReference>
<dbReference type="PANTHER" id="PTHR11534:SF9">
    <property type="entry name" value="MYOGENIC-DETERMINATION PROTEIN"/>
    <property type="match status" value="1"/>
</dbReference>
<name>A0ABD3X856_SINWO</name>